<dbReference type="InterPro" id="IPR007219">
    <property type="entry name" value="XnlR_reg_dom"/>
</dbReference>
<dbReference type="EMBL" id="PJQD01000005">
    <property type="protein sequence ID" value="POY76321.1"/>
    <property type="molecule type" value="Genomic_DNA"/>
</dbReference>
<comment type="caution">
    <text evidence="9">The sequence shown here is derived from an EMBL/GenBank/DDBJ whole genome shotgun (WGS) entry which is preliminary data.</text>
</comment>
<name>A0A2S5BHS5_9BASI</name>
<feature type="region of interest" description="Disordered" evidence="7">
    <location>
        <begin position="619"/>
        <end position="648"/>
    </location>
</feature>
<dbReference type="Proteomes" id="UP000237144">
    <property type="component" value="Unassembled WGS sequence"/>
</dbReference>
<dbReference type="PANTHER" id="PTHR31313">
    <property type="entry name" value="TY1 ENHANCER ACTIVATOR"/>
    <property type="match status" value="1"/>
</dbReference>
<dbReference type="GO" id="GO:0006351">
    <property type="term" value="P:DNA-templated transcription"/>
    <property type="evidence" value="ECO:0007669"/>
    <property type="project" value="InterPro"/>
</dbReference>
<dbReference type="CDD" id="cd12148">
    <property type="entry name" value="fungal_TF_MHR"/>
    <property type="match status" value="1"/>
</dbReference>
<feature type="region of interest" description="Disordered" evidence="7">
    <location>
        <begin position="32"/>
        <end position="64"/>
    </location>
</feature>
<accession>A0A2S5BHS5</accession>
<dbReference type="AlphaFoldDB" id="A0A2S5BHS5"/>
<keyword evidence="3" id="KW-0805">Transcription regulation</keyword>
<evidence type="ECO:0000256" key="6">
    <source>
        <dbReference type="ARBA" id="ARBA00023242"/>
    </source>
</evidence>
<reference evidence="9 10" key="1">
    <citation type="journal article" date="2018" name="Front. Microbiol.">
        <title>Prospects for Fungal Bioremediation of Acidic Radioactive Waste Sites: Characterization and Genome Sequence of Rhodotorula taiwanensis MD1149.</title>
        <authorList>
            <person name="Tkavc R."/>
            <person name="Matrosova V.Y."/>
            <person name="Grichenko O.E."/>
            <person name="Gostincar C."/>
            <person name="Volpe R.P."/>
            <person name="Klimenkova P."/>
            <person name="Gaidamakova E.K."/>
            <person name="Zhou C.E."/>
            <person name="Stewart B.J."/>
            <person name="Lyman M.G."/>
            <person name="Malfatti S.A."/>
            <person name="Rubinfeld B."/>
            <person name="Courtot M."/>
            <person name="Singh J."/>
            <person name="Dalgard C.L."/>
            <person name="Hamilton T."/>
            <person name="Frey K.G."/>
            <person name="Gunde-Cimerman N."/>
            <person name="Dugan L."/>
            <person name="Daly M.J."/>
        </authorList>
    </citation>
    <scope>NUCLEOTIDE SEQUENCE [LARGE SCALE GENOMIC DNA]</scope>
    <source>
        <strain evidence="9 10">MD1149</strain>
    </source>
</reference>
<dbReference type="PANTHER" id="PTHR31313:SF81">
    <property type="entry name" value="TY1 ENHANCER ACTIVATOR"/>
    <property type="match status" value="1"/>
</dbReference>
<dbReference type="InterPro" id="IPR051615">
    <property type="entry name" value="Transcr_Regulatory_Elem"/>
</dbReference>
<gene>
    <name evidence="9" type="ORF">BMF94_0516</name>
</gene>
<dbReference type="Pfam" id="PF04082">
    <property type="entry name" value="Fungal_trans"/>
    <property type="match status" value="1"/>
</dbReference>
<keyword evidence="6" id="KW-0539">Nucleus</keyword>
<evidence type="ECO:0000313" key="10">
    <source>
        <dbReference type="Proteomes" id="UP000237144"/>
    </source>
</evidence>
<evidence type="ECO:0000256" key="3">
    <source>
        <dbReference type="ARBA" id="ARBA00023015"/>
    </source>
</evidence>
<organism evidence="9 10">
    <name type="scientific">Rhodotorula taiwanensis</name>
    <dbReference type="NCBI Taxonomy" id="741276"/>
    <lineage>
        <taxon>Eukaryota</taxon>
        <taxon>Fungi</taxon>
        <taxon>Dikarya</taxon>
        <taxon>Basidiomycota</taxon>
        <taxon>Pucciniomycotina</taxon>
        <taxon>Microbotryomycetes</taxon>
        <taxon>Sporidiobolales</taxon>
        <taxon>Sporidiobolaceae</taxon>
        <taxon>Rhodotorula</taxon>
    </lineage>
</organism>
<keyword evidence="4" id="KW-0238">DNA-binding</keyword>
<evidence type="ECO:0000256" key="7">
    <source>
        <dbReference type="SAM" id="MobiDB-lite"/>
    </source>
</evidence>
<feature type="domain" description="Xylanolytic transcriptional activator regulatory" evidence="8">
    <location>
        <begin position="318"/>
        <end position="397"/>
    </location>
</feature>
<keyword evidence="1" id="KW-0479">Metal-binding</keyword>
<sequence>MDRRKPYAKSVVQAMQLRIDTLEAQLADLTGAVPLRDPTSPRQRPPAAMSASSRSLASTSPDLHEQTKPLLWSHLGGSPYADVGSSTSRPGTANGQFLTLRPSTANADSHDIDMDRFRGGLALNAHGELRYYGPTSSYRAVLVPPADVLVDATPNSPQLAGPAATLQALRSYSLTRAPIPTAAPCEPVFPTRPPELSPDFKARLFRLAFEFGLAHYNVVPERQFYQDLQMFPLERTEFCSPFLMHTVLAVGSRYLERGEDYPPEICGLYGDPDTRGDVFVNWARFLLDQEWYNPNMSTIRGLLVLGMYMAGRGFDGPCQIFVGLALKLSEDFGLNLGPHRLAKVPGSSLPRELFLTRGDCFWSAFASDCISSIYIGRRTAFTPEVLDVEIPPIVAELDYDEPQYRSSAFSWSSRLMVIACRVLAEVYSPSAHKTADQRRALVPALHLELESWNHDLPSFLRANGNAKETSKAPHPHILALNMTYHSVHIALHRPFYHARSDGSNDKDKSEDLSTEKCLLAAANIVRLVRLLKGSAGLARSAPGVQLAAFSAGTVLALAAFPPMTDRASGPPKRDSARRTQAKKDLYFLVSALKEIGPTWTTALTSAGVLEAIIATYESKEEEEEARSASGAPDPPLQPPPHVHTFMPTPPVDSSATLSLVAGPPASYPFPPPAAAFQSLLNPPTAFAAADLSPLSYGLGIQDDTADRLGGMKQW</sequence>
<evidence type="ECO:0000256" key="5">
    <source>
        <dbReference type="ARBA" id="ARBA00023163"/>
    </source>
</evidence>
<evidence type="ECO:0000256" key="1">
    <source>
        <dbReference type="ARBA" id="ARBA00022723"/>
    </source>
</evidence>
<dbReference type="GO" id="GO:0003677">
    <property type="term" value="F:DNA binding"/>
    <property type="evidence" value="ECO:0007669"/>
    <property type="project" value="UniProtKB-KW"/>
</dbReference>
<dbReference type="SMART" id="SM00906">
    <property type="entry name" value="Fungal_trans"/>
    <property type="match status" value="1"/>
</dbReference>
<dbReference type="STRING" id="741276.A0A2S5BHS5"/>
<keyword evidence="5" id="KW-0804">Transcription</keyword>
<evidence type="ECO:0000313" key="9">
    <source>
        <dbReference type="EMBL" id="POY76321.1"/>
    </source>
</evidence>
<evidence type="ECO:0000256" key="4">
    <source>
        <dbReference type="ARBA" id="ARBA00023125"/>
    </source>
</evidence>
<dbReference type="OrthoDB" id="2154091at2759"/>
<feature type="compositionally biased region" description="Pro residues" evidence="7">
    <location>
        <begin position="632"/>
        <end position="641"/>
    </location>
</feature>
<evidence type="ECO:0000256" key="2">
    <source>
        <dbReference type="ARBA" id="ARBA00022833"/>
    </source>
</evidence>
<evidence type="ECO:0000259" key="8">
    <source>
        <dbReference type="SMART" id="SM00906"/>
    </source>
</evidence>
<feature type="compositionally biased region" description="Low complexity" evidence="7">
    <location>
        <begin position="40"/>
        <end position="61"/>
    </location>
</feature>
<keyword evidence="10" id="KW-1185">Reference proteome</keyword>
<protein>
    <recommendedName>
        <fullName evidence="8">Xylanolytic transcriptional activator regulatory domain-containing protein</fullName>
    </recommendedName>
</protein>
<proteinExistence type="predicted"/>
<dbReference type="GO" id="GO:0008270">
    <property type="term" value="F:zinc ion binding"/>
    <property type="evidence" value="ECO:0007669"/>
    <property type="project" value="InterPro"/>
</dbReference>
<keyword evidence="2" id="KW-0862">Zinc</keyword>